<dbReference type="GO" id="GO:0047547">
    <property type="term" value="F:2-methylcitrate dehydratase activity"/>
    <property type="evidence" value="ECO:0007669"/>
    <property type="project" value="UniProtKB-EC"/>
</dbReference>
<dbReference type="STRING" id="1604004.HLASA_1086"/>
<feature type="domain" description="MmgE/PrpD N-terminal" evidence="2">
    <location>
        <begin position="7"/>
        <end position="246"/>
    </location>
</feature>
<dbReference type="GeneID" id="26010440"/>
<dbReference type="InterPro" id="IPR036148">
    <property type="entry name" value="MmgE/PrpD_sf"/>
</dbReference>
<dbReference type="InterPro" id="IPR042188">
    <property type="entry name" value="MmgE/PrpD_sf_2"/>
</dbReference>
<dbReference type="Gene3D" id="3.30.1330.120">
    <property type="entry name" value="2-methylcitrate dehydratase PrpD"/>
    <property type="match status" value="1"/>
</dbReference>
<reference evidence="4 7" key="1">
    <citation type="journal article" date="2015" name="ISME J.">
        <title>Elemental sulfur and acetate can support life of a novel strictly anaerobic haloarchaeon.</title>
        <authorList>
            <person name="Sorokin D.Y."/>
            <person name="Kublanov I.V."/>
            <person name="Gavrilov S.N."/>
            <person name="Rojo D."/>
            <person name="Roman P."/>
            <person name="Golyshin P.N."/>
            <person name="Slepak V.Z."/>
            <person name="Smedile F."/>
            <person name="Ferrer M."/>
            <person name="Messina E."/>
            <person name="La Cono V."/>
            <person name="Yakimov M.M."/>
        </authorList>
    </citation>
    <scope>NUCLEOTIDE SEQUENCE [LARGE SCALE GENOMIC DNA]</scope>
    <source>
        <strain evidence="4 7">HSR2</strain>
    </source>
</reference>
<reference evidence="5 6" key="3">
    <citation type="journal article" date="2016" name="Stand. Genomic Sci.">
        <title>Complete genome sequence of 'Halanaeroarchaeum sulfurireducens' M27-SA2, a sulfur-reducing and acetate-oxidizing haloarchaeon from the deep-sea hypersaline anoxic lake Medee.</title>
        <authorList>
            <person name="Messina E."/>
            <person name="Sorokin D.Y."/>
            <person name="Kublanov I.V."/>
            <person name="Toshchakov S."/>
            <person name="Lopatina A."/>
            <person name="Arcadi E."/>
            <person name="Smedile F."/>
            <person name="La Spada G."/>
            <person name="La Cono V."/>
            <person name="Yakimov M.M."/>
        </authorList>
    </citation>
    <scope>NUCLEOTIDE SEQUENCE [LARGE SCALE GENOMIC DNA]</scope>
    <source>
        <strain evidence="5 6">M27-SA2</strain>
    </source>
</reference>
<keyword evidence="4" id="KW-0456">Lyase</keyword>
<dbReference type="Proteomes" id="UP000060390">
    <property type="component" value="Chromosome"/>
</dbReference>
<dbReference type="AlphaFoldDB" id="A0A0F7PBQ1"/>
<dbReference type="HOGENOM" id="CLU_026574_3_0_2"/>
<dbReference type="KEGG" id="hsf:HLASA_1086"/>
<evidence type="ECO:0000313" key="5">
    <source>
        <dbReference type="EMBL" id="ALG81981.1"/>
    </source>
</evidence>
<dbReference type="Proteomes" id="UP000069906">
    <property type="component" value="Chromosome"/>
</dbReference>
<evidence type="ECO:0000313" key="4">
    <source>
        <dbReference type="EMBL" id="AKH97585.1"/>
    </source>
</evidence>
<evidence type="ECO:0000313" key="6">
    <source>
        <dbReference type="Proteomes" id="UP000060390"/>
    </source>
</evidence>
<feature type="domain" description="MmgE/PrpD C-terminal" evidence="3">
    <location>
        <begin position="267"/>
        <end position="435"/>
    </location>
</feature>
<evidence type="ECO:0000313" key="7">
    <source>
        <dbReference type="Proteomes" id="UP000069906"/>
    </source>
</evidence>
<dbReference type="EC" id="4.2.1.79" evidence="4"/>
<dbReference type="PANTHER" id="PTHR16943:SF8">
    <property type="entry name" value="2-METHYLCITRATE DEHYDRATASE"/>
    <property type="match status" value="1"/>
</dbReference>
<sequence>MPATIAENLADYAAELSYDDLDERTIEDAKDRLVDSIATAYAGLDEQPVQAVREYAQRSSAERTATVIGGGEGSLERATLANGSAIRYLDWNDTYLSLEPGHPSDNFGALLTVADAYESSGEELLTATALAYEVQTRLCDAASLRKNGWDHVNYGLASASLGAGKLMGLSTDELADAVRLAINGHAAMRQARTGELTEWKGMAFGNADRNAVVAAELAKAGINGPKPIFEGEFGVFNQLTGEFELDVEEFGGRGGDFKLPRTYIKRYPVEYHAQAAVNCALDMLEEQDLEWTDIEKIENETYEAAVSIIADEEKWDPQTRETADHSMPYCIARAFIDGEMTIEQFDLEKVKADDVRELMDVMEVVERDEYTEAYGESFPHRMVVHTTEKAYECEMTYPRGHPDNPLTEEQLAGKFADGTREHLSEAERDAALDALLSVDEMDDVSELLPIV</sequence>
<organism evidence="4 7">
    <name type="scientific">Halanaeroarchaeum sulfurireducens</name>
    <dbReference type="NCBI Taxonomy" id="1604004"/>
    <lineage>
        <taxon>Archaea</taxon>
        <taxon>Methanobacteriati</taxon>
        <taxon>Methanobacteriota</taxon>
        <taxon>Stenosarchaea group</taxon>
        <taxon>Halobacteria</taxon>
        <taxon>Halobacteriales</taxon>
        <taxon>Halobacteriaceae</taxon>
        <taxon>Halanaeroarchaeum</taxon>
    </lineage>
</organism>
<evidence type="ECO:0000259" key="3">
    <source>
        <dbReference type="Pfam" id="PF19305"/>
    </source>
</evidence>
<keyword evidence="7" id="KW-1185">Reference proteome</keyword>
<dbReference type="PANTHER" id="PTHR16943">
    <property type="entry name" value="2-METHYLCITRATE DEHYDRATASE-RELATED"/>
    <property type="match status" value="1"/>
</dbReference>
<name>A0A0F7PBQ1_9EURY</name>
<dbReference type="RefSeq" id="WP_050048324.1">
    <property type="nucleotide sequence ID" value="NZ_CP008874.1"/>
</dbReference>
<dbReference type="Pfam" id="PF19305">
    <property type="entry name" value="MmgE_PrpD_C"/>
    <property type="match status" value="1"/>
</dbReference>
<dbReference type="InterPro" id="IPR045336">
    <property type="entry name" value="MmgE_PrpD_N"/>
</dbReference>
<dbReference type="InterPro" id="IPR005656">
    <property type="entry name" value="MmgE_PrpD"/>
</dbReference>
<gene>
    <name evidence="4" type="primary">prpD</name>
    <name evidence="5" type="ORF">HLASA_1086</name>
    <name evidence="4" type="ORF">HLASF_1097</name>
</gene>
<proteinExistence type="inferred from homology"/>
<evidence type="ECO:0000256" key="1">
    <source>
        <dbReference type="ARBA" id="ARBA00006174"/>
    </source>
</evidence>
<dbReference type="EMBL" id="CP008874">
    <property type="protein sequence ID" value="AKH97585.1"/>
    <property type="molecule type" value="Genomic_DNA"/>
</dbReference>
<accession>A0A0F7PBQ1</accession>
<dbReference type="Pfam" id="PF03972">
    <property type="entry name" value="MmgE_PrpD_N"/>
    <property type="match status" value="1"/>
</dbReference>
<dbReference type="KEGG" id="hsu:HLASF_1097"/>
<dbReference type="PATRIC" id="fig|1604004.4.peg.1158"/>
<comment type="similarity">
    <text evidence="1">Belongs to the PrpD family.</text>
</comment>
<dbReference type="Gene3D" id="1.10.4100.10">
    <property type="entry name" value="2-methylcitrate dehydratase PrpD"/>
    <property type="match status" value="1"/>
</dbReference>
<dbReference type="EMBL" id="CP011564">
    <property type="protein sequence ID" value="ALG81981.1"/>
    <property type="molecule type" value="Genomic_DNA"/>
</dbReference>
<dbReference type="InterPro" id="IPR045337">
    <property type="entry name" value="MmgE_PrpD_C"/>
</dbReference>
<dbReference type="InterPro" id="IPR042183">
    <property type="entry name" value="MmgE/PrpD_sf_1"/>
</dbReference>
<dbReference type="SUPFAM" id="SSF103378">
    <property type="entry name" value="2-methylcitrate dehydratase PrpD"/>
    <property type="match status" value="1"/>
</dbReference>
<dbReference type="OrthoDB" id="43639at2157"/>
<protein>
    <submittedName>
        <fullName evidence="4">2-methylcitrate dehydratase</fullName>
        <ecNumber evidence="4">4.2.1.79</ecNumber>
    </submittedName>
</protein>
<evidence type="ECO:0000259" key="2">
    <source>
        <dbReference type="Pfam" id="PF03972"/>
    </source>
</evidence>
<reference evidence="6" key="2">
    <citation type="submission" date="2015-05" db="EMBL/GenBank/DDBJ databases">
        <title>Complete genome sequence of Halanaeroarchaeum sulfurireducens type strain M27-SA2, a sulfate-reducer haloarchaeon from marine anoxic lake Medee.</title>
        <authorList>
            <person name="Messina E."/>
            <person name="Kublanov I.V."/>
            <person name="Toshchakov S."/>
            <person name="Arcadi E."/>
            <person name="La Spada G."/>
            <person name="La Cono V."/>
            <person name="Yakimov M.M."/>
        </authorList>
    </citation>
    <scope>NUCLEOTIDE SEQUENCE [LARGE SCALE GENOMIC DNA]</scope>
    <source>
        <strain evidence="6">M27-SA2</strain>
    </source>
</reference>